<dbReference type="Proteomes" id="UP000233556">
    <property type="component" value="Unassembled WGS sequence"/>
</dbReference>
<evidence type="ECO:0008006" key="3">
    <source>
        <dbReference type="Google" id="ProtNLM"/>
    </source>
</evidence>
<sequence length="136" mass="15473">MDLGNLPEAMRNSREHSNVKEVMAIREVPVDQKKANFTAIFNEGKEEELGNYNLVSLTSVPGKVMEQVSLENIAKHMKGKKVTRSIQHGFMKRRLCLTNPIDFCDRMPSLVDEQREVDVVFLTLARLLTFPPIKSS</sequence>
<evidence type="ECO:0000313" key="1">
    <source>
        <dbReference type="EMBL" id="PKU45136.1"/>
    </source>
</evidence>
<reference evidence="2" key="2">
    <citation type="submission" date="2017-12" db="EMBL/GenBank/DDBJ databases">
        <title>Genome sequence of the Bar-tailed Godwit (Limosa lapponica baueri).</title>
        <authorList>
            <person name="Lima N.C.B."/>
            <person name="Parody-Merino A.M."/>
            <person name="Battley P.F."/>
            <person name="Fidler A.E."/>
            <person name="Prosdocimi F."/>
        </authorList>
    </citation>
    <scope>NUCLEOTIDE SEQUENCE [LARGE SCALE GENOMIC DNA]</scope>
</reference>
<dbReference type="EMBL" id="KZ505777">
    <property type="protein sequence ID" value="PKU45136.1"/>
    <property type="molecule type" value="Genomic_DNA"/>
</dbReference>
<protein>
    <recommendedName>
        <fullName evidence="3">Rna-directed dna polymerase from mobile element jockey-like</fullName>
    </recommendedName>
</protein>
<reference evidence="2" key="1">
    <citation type="submission" date="2017-11" db="EMBL/GenBank/DDBJ databases">
        <authorList>
            <person name="Lima N.C."/>
            <person name="Parody-Merino A.M."/>
            <person name="Battley P.F."/>
            <person name="Fidler A.E."/>
            <person name="Prosdocimi F."/>
        </authorList>
    </citation>
    <scope>NUCLEOTIDE SEQUENCE [LARGE SCALE GENOMIC DNA]</scope>
</reference>
<accession>A0A2I0UGG2</accession>
<dbReference type="AlphaFoldDB" id="A0A2I0UGG2"/>
<evidence type="ECO:0000313" key="2">
    <source>
        <dbReference type="Proteomes" id="UP000233556"/>
    </source>
</evidence>
<gene>
    <name evidence="1" type="ORF">llap_4541</name>
</gene>
<organism evidence="1 2">
    <name type="scientific">Limosa lapponica baueri</name>
    <dbReference type="NCBI Taxonomy" id="1758121"/>
    <lineage>
        <taxon>Eukaryota</taxon>
        <taxon>Metazoa</taxon>
        <taxon>Chordata</taxon>
        <taxon>Craniata</taxon>
        <taxon>Vertebrata</taxon>
        <taxon>Euteleostomi</taxon>
        <taxon>Archelosauria</taxon>
        <taxon>Archosauria</taxon>
        <taxon>Dinosauria</taxon>
        <taxon>Saurischia</taxon>
        <taxon>Theropoda</taxon>
        <taxon>Coelurosauria</taxon>
        <taxon>Aves</taxon>
        <taxon>Neognathae</taxon>
        <taxon>Neoaves</taxon>
        <taxon>Charadriiformes</taxon>
        <taxon>Scolopacidae</taxon>
        <taxon>Limosa</taxon>
    </lineage>
</organism>
<dbReference type="OrthoDB" id="416454at2759"/>
<name>A0A2I0UGG2_LIMLA</name>
<keyword evidence="2" id="KW-1185">Reference proteome</keyword>
<proteinExistence type="predicted"/>